<protein>
    <submittedName>
        <fullName evidence="4">Mce-associated membrane protein</fullName>
    </submittedName>
</protein>
<dbReference type="Proteomes" id="UP000548476">
    <property type="component" value="Unassembled WGS sequence"/>
</dbReference>
<evidence type="ECO:0000313" key="5">
    <source>
        <dbReference type="Proteomes" id="UP000548476"/>
    </source>
</evidence>
<gene>
    <name evidence="4" type="ORF">HNR73_005290</name>
</gene>
<organism evidence="4 5">
    <name type="scientific">Phytomonospora endophytica</name>
    <dbReference type="NCBI Taxonomy" id="714109"/>
    <lineage>
        <taxon>Bacteria</taxon>
        <taxon>Bacillati</taxon>
        <taxon>Actinomycetota</taxon>
        <taxon>Actinomycetes</taxon>
        <taxon>Micromonosporales</taxon>
        <taxon>Micromonosporaceae</taxon>
        <taxon>Phytomonospora</taxon>
    </lineage>
</organism>
<keyword evidence="5" id="KW-1185">Reference proteome</keyword>
<keyword evidence="3" id="KW-1133">Transmembrane helix</keyword>
<evidence type="ECO:0000256" key="2">
    <source>
        <dbReference type="ARBA" id="ARBA00023136"/>
    </source>
</evidence>
<comment type="subcellular location">
    <subcellularLocation>
        <location evidence="1">Membrane</location>
    </subcellularLocation>
</comment>
<proteinExistence type="predicted"/>
<accession>A0A841FNJ4</accession>
<reference evidence="4 5" key="1">
    <citation type="submission" date="2020-08" db="EMBL/GenBank/DDBJ databases">
        <title>Genomic Encyclopedia of Type Strains, Phase IV (KMG-IV): sequencing the most valuable type-strain genomes for metagenomic binning, comparative biology and taxonomic classification.</title>
        <authorList>
            <person name="Goeker M."/>
        </authorList>
    </citation>
    <scope>NUCLEOTIDE SEQUENCE [LARGE SCALE GENOMIC DNA]</scope>
    <source>
        <strain evidence="4 5">YIM 65646</strain>
    </source>
</reference>
<comment type="caution">
    <text evidence="4">The sequence shown here is derived from an EMBL/GenBank/DDBJ whole genome shotgun (WGS) entry which is preliminary data.</text>
</comment>
<dbReference type="PANTHER" id="PTHR37042">
    <property type="entry name" value="OUTER MEMBRANE PROTEIN RV1973"/>
    <property type="match status" value="1"/>
</dbReference>
<keyword evidence="2 3" id="KW-0472">Membrane</keyword>
<feature type="transmembrane region" description="Helical" evidence="3">
    <location>
        <begin position="12"/>
        <end position="36"/>
    </location>
</feature>
<name>A0A841FNJ4_9ACTN</name>
<evidence type="ECO:0000256" key="1">
    <source>
        <dbReference type="ARBA" id="ARBA00004370"/>
    </source>
</evidence>
<dbReference type="EMBL" id="JACHGT010000012">
    <property type="protein sequence ID" value="MBB6037414.1"/>
    <property type="molecule type" value="Genomic_DNA"/>
</dbReference>
<keyword evidence="3" id="KW-0812">Transmembrane</keyword>
<dbReference type="RefSeq" id="WP_184790233.1">
    <property type="nucleotide sequence ID" value="NZ_BONT01000081.1"/>
</dbReference>
<evidence type="ECO:0000313" key="4">
    <source>
        <dbReference type="EMBL" id="MBB6037414.1"/>
    </source>
</evidence>
<evidence type="ECO:0000256" key="3">
    <source>
        <dbReference type="SAM" id="Phobius"/>
    </source>
</evidence>
<dbReference type="PANTHER" id="PTHR37042:SF4">
    <property type="entry name" value="OUTER MEMBRANE PROTEIN RV1973"/>
    <property type="match status" value="1"/>
</dbReference>
<dbReference type="GO" id="GO:0016020">
    <property type="term" value="C:membrane"/>
    <property type="evidence" value="ECO:0007669"/>
    <property type="project" value="UniProtKB-SubCell"/>
</dbReference>
<sequence>MEKKSVFERRPLWIGLNIVLLLIVLAALGLGGYSGWKFAAAEQNDGVQADALAAARQHVDGFMTTSSGSVDADLDRIEAAATGEFKEQWIKNEAALRESIVANQATSNGEILSAAVVDDSPDYPTDHDSVGVIVAADATVTNVNAPEGRLVHYRVIVGMTLVDGKWLIGKLGFVE</sequence>
<dbReference type="AlphaFoldDB" id="A0A841FNJ4"/>